<evidence type="ECO:0000313" key="1">
    <source>
        <dbReference type="EMBL" id="KAK4654626.1"/>
    </source>
</evidence>
<accession>A0ABR0GG38</accession>
<evidence type="ECO:0008006" key="3">
    <source>
        <dbReference type="Google" id="ProtNLM"/>
    </source>
</evidence>
<dbReference type="Proteomes" id="UP001323405">
    <property type="component" value="Unassembled WGS sequence"/>
</dbReference>
<dbReference type="EMBL" id="JAFFHA010000006">
    <property type="protein sequence ID" value="KAK4654626.1"/>
    <property type="molecule type" value="Genomic_DNA"/>
</dbReference>
<protein>
    <recommendedName>
        <fullName evidence="3">Protein kinase domain-containing protein</fullName>
    </recommendedName>
</protein>
<comment type="caution">
    <text evidence="1">The sequence shown here is derived from an EMBL/GenBank/DDBJ whole genome shotgun (WGS) entry which is preliminary data.</text>
</comment>
<dbReference type="RefSeq" id="XP_062743601.1">
    <property type="nucleotide sequence ID" value="XM_062890327.1"/>
</dbReference>
<name>A0ABR0GG38_9PEZI</name>
<dbReference type="GeneID" id="87910234"/>
<proteinExistence type="predicted"/>
<keyword evidence="2" id="KW-1185">Reference proteome</keyword>
<evidence type="ECO:0000313" key="2">
    <source>
        <dbReference type="Proteomes" id="UP001323405"/>
    </source>
</evidence>
<gene>
    <name evidence="1" type="ORF">QC762_408715</name>
</gene>
<sequence length="194" mass="21891">MCRPRLCTRRPRLHGPARHTRGGFAPKFYGSWTFPLETDHPEKPVRWVRMILLERGEGETMQELLSRGELADEPVRLAVLKQLLEAVTKLDWYSKIRSMGNGAMFPPENIFVNSKNGSMKLISFRDVELLGYFEGFEESDDDDDPGPYWIPKAWAEKPQLAARLSIPPTIGGQPTITVFRNTGTTVQMALSASG</sequence>
<organism evidence="1 2">
    <name type="scientific">Podospora pseudocomata</name>
    <dbReference type="NCBI Taxonomy" id="2093779"/>
    <lineage>
        <taxon>Eukaryota</taxon>
        <taxon>Fungi</taxon>
        <taxon>Dikarya</taxon>
        <taxon>Ascomycota</taxon>
        <taxon>Pezizomycotina</taxon>
        <taxon>Sordariomycetes</taxon>
        <taxon>Sordariomycetidae</taxon>
        <taxon>Sordariales</taxon>
        <taxon>Podosporaceae</taxon>
        <taxon>Podospora</taxon>
    </lineage>
</organism>
<reference evidence="1 2" key="1">
    <citation type="journal article" date="2023" name="bioRxiv">
        <title>High-quality genome assemblies of four members of thePodospora anserinaspecies complex.</title>
        <authorList>
            <person name="Ament-Velasquez S.L."/>
            <person name="Vogan A.A."/>
            <person name="Wallerman O."/>
            <person name="Hartmann F."/>
            <person name="Gautier V."/>
            <person name="Silar P."/>
            <person name="Giraud T."/>
            <person name="Johannesson H."/>
        </authorList>
    </citation>
    <scope>NUCLEOTIDE SEQUENCE [LARGE SCALE GENOMIC DNA]</scope>
    <source>
        <strain evidence="1 2">CBS 415.72m</strain>
    </source>
</reference>